<feature type="non-terminal residue" evidence="3">
    <location>
        <position position="1"/>
    </location>
</feature>
<evidence type="ECO:0000313" key="4">
    <source>
        <dbReference type="Proteomes" id="UP000653305"/>
    </source>
</evidence>
<evidence type="ECO:0000256" key="1">
    <source>
        <dbReference type="SAM" id="MobiDB-lite"/>
    </source>
</evidence>
<feature type="transmembrane region" description="Helical" evidence="2">
    <location>
        <begin position="122"/>
        <end position="140"/>
    </location>
</feature>
<dbReference type="EMBL" id="BMAC01000498">
    <property type="protein sequence ID" value="GFP97637.1"/>
    <property type="molecule type" value="Genomic_DNA"/>
</dbReference>
<gene>
    <name evidence="3" type="ORF">PHJA_001907800</name>
</gene>
<dbReference type="Gene3D" id="3.30.730.10">
    <property type="entry name" value="AP2/ERF domain"/>
    <property type="match status" value="1"/>
</dbReference>
<dbReference type="InterPro" id="IPR036955">
    <property type="entry name" value="AP2/ERF_dom_sf"/>
</dbReference>
<proteinExistence type="predicted"/>
<protein>
    <submittedName>
        <fullName evidence="3">Ethylene-responsive transcription factor erf105</fullName>
    </submittedName>
</protein>
<sequence length="141" mass="15341">RSSSAARIFRRGAAFPGREAAAVGKVRGGDTQPDPEGSPGLARHIRHAAETARAYDAAAFKLRGRKAILNFSLEIRSSGTEAAEASCRKRGREGGYGDERERTIELIAMKLRRIGMRGGFDGLKGLGVVWVVQVFIFIFLH</sequence>
<feature type="region of interest" description="Disordered" evidence="1">
    <location>
        <begin position="20"/>
        <end position="40"/>
    </location>
</feature>
<dbReference type="AlphaFoldDB" id="A0A830CA59"/>
<name>A0A830CA59_9LAMI</name>
<evidence type="ECO:0000256" key="2">
    <source>
        <dbReference type="SAM" id="Phobius"/>
    </source>
</evidence>
<keyword evidence="2" id="KW-0472">Membrane</keyword>
<reference evidence="3" key="1">
    <citation type="submission" date="2020-07" db="EMBL/GenBank/DDBJ databases">
        <title>Ethylene signaling mediates host invasion by parasitic plants.</title>
        <authorList>
            <person name="Yoshida S."/>
        </authorList>
    </citation>
    <scope>NUCLEOTIDE SEQUENCE</scope>
    <source>
        <strain evidence="3">Okayama</strain>
    </source>
</reference>
<keyword evidence="4" id="KW-1185">Reference proteome</keyword>
<evidence type="ECO:0000313" key="3">
    <source>
        <dbReference type="EMBL" id="GFP97637.1"/>
    </source>
</evidence>
<dbReference type="Proteomes" id="UP000653305">
    <property type="component" value="Unassembled WGS sequence"/>
</dbReference>
<keyword evidence="2" id="KW-1133">Transmembrane helix</keyword>
<accession>A0A830CA59</accession>
<comment type="caution">
    <text evidence="3">The sequence shown here is derived from an EMBL/GenBank/DDBJ whole genome shotgun (WGS) entry which is preliminary data.</text>
</comment>
<dbReference type="GO" id="GO:0003700">
    <property type="term" value="F:DNA-binding transcription factor activity"/>
    <property type="evidence" value="ECO:0007669"/>
    <property type="project" value="InterPro"/>
</dbReference>
<keyword evidence="2" id="KW-0812">Transmembrane</keyword>
<organism evidence="3 4">
    <name type="scientific">Phtheirospermum japonicum</name>
    <dbReference type="NCBI Taxonomy" id="374723"/>
    <lineage>
        <taxon>Eukaryota</taxon>
        <taxon>Viridiplantae</taxon>
        <taxon>Streptophyta</taxon>
        <taxon>Embryophyta</taxon>
        <taxon>Tracheophyta</taxon>
        <taxon>Spermatophyta</taxon>
        <taxon>Magnoliopsida</taxon>
        <taxon>eudicotyledons</taxon>
        <taxon>Gunneridae</taxon>
        <taxon>Pentapetalae</taxon>
        <taxon>asterids</taxon>
        <taxon>lamiids</taxon>
        <taxon>Lamiales</taxon>
        <taxon>Orobanchaceae</taxon>
        <taxon>Orobanchaceae incertae sedis</taxon>
        <taxon>Phtheirospermum</taxon>
    </lineage>
</organism>